<dbReference type="PANTHER" id="PTHR14226:SF57">
    <property type="entry name" value="BLR7027 PROTEIN"/>
    <property type="match status" value="1"/>
</dbReference>
<evidence type="ECO:0000256" key="4">
    <source>
        <dbReference type="PROSITE-ProRule" id="PRU01161"/>
    </source>
</evidence>
<proteinExistence type="predicted"/>
<dbReference type="EMBL" id="JBHUKR010000015">
    <property type="protein sequence ID" value="MFD2419769.1"/>
    <property type="molecule type" value="Genomic_DNA"/>
</dbReference>
<dbReference type="InterPro" id="IPR016035">
    <property type="entry name" value="Acyl_Trfase/lysoPLipase"/>
</dbReference>
<keyword evidence="2 4" id="KW-0442">Lipid degradation</keyword>
<accession>A0ABW5FXP4</accession>
<dbReference type="InterPro" id="IPR050301">
    <property type="entry name" value="NTE"/>
</dbReference>
<dbReference type="Pfam" id="PF01734">
    <property type="entry name" value="Patatin"/>
    <property type="match status" value="1"/>
</dbReference>
<feature type="active site" description="Proton acceptor" evidence="4">
    <location>
        <position position="179"/>
    </location>
</feature>
<feature type="short sequence motif" description="GXGXXG" evidence="4">
    <location>
        <begin position="9"/>
        <end position="14"/>
    </location>
</feature>
<evidence type="ECO:0000259" key="5">
    <source>
        <dbReference type="PROSITE" id="PS51635"/>
    </source>
</evidence>
<feature type="active site" description="Nucleophile" evidence="4">
    <location>
        <position position="41"/>
    </location>
</feature>
<name>A0ABW5FXP4_9PSEU</name>
<protein>
    <submittedName>
        <fullName evidence="6">Patatin-like phospholipase family protein</fullName>
    </submittedName>
</protein>
<keyword evidence="3 4" id="KW-0443">Lipid metabolism</keyword>
<dbReference type="SUPFAM" id="SSF52151">
    <property type="entry name" value="FabD/lysophospholipase-like"/>
    <property type="match status" value="1"/>
</dbReference>
<sequence>MSTALVLGGGGPLGIAWEAGLLTGLARRGGLARPDRVVGTSAGSVVGATLAAGLDLTALPEKTSRPLTLAPNASADIEPLMTLAAEEAGPAEKLARIGEYALAAETVTESGYLGLPLFAAFAGVPWPDTFRCTALDISTRRLRVWDANTGPGLATALAASCAVPGLFPPVTVNGAKHIDGGVLSPLNAALGAGHDHVVVVSCFTLTGPGAAEIDQLRPGGSQVTLIEPSQDFLILSDFGTGVMNTAHVPDAYQAGLRQSGTMPAQLPPA</sequence>
<evidence type="ECO:0000313" key="6">
    <source>
        <dbReference type="EMBL" id="MFD2419769.1"/>
    </source>
</evidence>
<feature type="short sequence motif" description="GXSXG" evidence="4">
    <location>
        <begin position="39"/>
        <end position="43"/>
    </location>
</feature>
<evidence type="ECO:0000256" key="3">
    <source>
        <dbReference type="ARBA" id="ARBA00023098"/>
    </source>
</evidence>
<dbReference type="InterPro" id="IPR002641">
    <property type="entry name" value="PNPLA_dom"/>
</dbReference>
<dbReference type="Gene3D" id="3.40.1090.10">
    <property type="entry name" value="Cytosolic phospholipase A2 catalytic domain"/>
    <property type="match status" value="2"/>
</dbReference>
<dbReference type="PROSITE" id="PS51635">
    <property type="entry name" value="PNPLA"/>
    <property type="match status" value="1"/>
</dbReference>
<feature type="short sequence motif" description="DGA/G" evidence="4">
    <location>
        <begin position="179"/>
        <end position="181"/>
    </location>
</feature>
<keyword evidence="1 4" id="KW-0378">Hydrolase</keyword>
<keyword evidence="7" id="KW-1185">Reference proteome</keyword>
<reference evidence="7" key="1">
    <citation type="journal article" date="2019" name="Int. J. Syst. Evol. Microbiol.">
        <title>The Global Catalogue of Microorganisms (GCM) 10K type strain sequencing project: providing services to taxonomists for standard genome sequencing and annotation.</title>
        <authorList>
            <consortium name="The Broad Institute Genomics Platform"/>
            <consortium name="The Broad Institute Genome Sequencing Center for Infectious Disease"/>
            <person name="Wu L."/>
            <person name="Ma J."/>
        </authorList>
    </citation>
    <scope>NUCLEOTIDE SEQUENCE [LARGE SCALE GENOMIC DNA]</scope>
    <source>
        <strain evidence="7">CGMCC 4.7645</strain>
    </source>
</reference>
<dbReference type="PANTHER" id="PTHR14226">
    <property type="entry name" value="NEUROPATHY TARGET ESTERASE/SWISS CHEESE D.MELANOGASTER"/>
    <property type="match status" value="1"/>
</dbReference>
<dbReference type="Proteomes" id="UP001597417">
    <property type="component" value="Unassembled WGS sequence"/>
</dbReference>
<evidence type="ECO:0000256" key="1">
    <source>
        <dbReference type="ARBA" id="ARBA00022801"/>
    </source>
</evidence>
<evidence type="ECO:0000313" key="7">
    <source>
        <dbReference type="Proteomes" id="UP001597417"/>
    </source>
</evidence>
<comment type="caution">
    <text evidence="6">The sequence shown here is derived from an EMBL/GenBank/DDBJ whole genome shotgun (WGS) entry which is preliminary data.</text>
</comment>
<evidence type="ECO:0000256" key="2">
    <source>
        <dbReference type="ARBA" id="ARBA00022963"/>
    </source>
</evidence>
<feature type="domain" description="PNPLA" evidence="5">
    <location>
        <begin position="5"/>
        <end position="192"/>
    </location>
</feature>
<dbReference type="RefSeq" id="WP_378267800.1">
    <property type="nucleotide sequence ID" value="NZ_JBHUKR010000015.1"/>
</dbReference>
<gene>
    <name evidence="6" type="ORF">ACFSXZ_25910</name>
</gene>
<organism evidence="6 7">
    <name type="scientific">Amycolatopsis pigmentata</name>
    <dbReference type="NCBI Taxonomy" id="450801"/>
    <lineage>
        <taxon>Bacteria</taxon>
        <taxon>Bacillati</taxon>
        <taxon>Actinomycetota</taxon>
        <taxon>Actinomycetes</taxon>
        <taxon>Pseudonocardiales</taxon>
        <taxon>Pseudonocardiaceae</taxon>
        <taxon>Amycolatopsis</taxon>
    </lineage>
</organism>